<feature type="signal peptide" evidence="1">
    <location>
        <begin position="1"/>
        <end position="19"/>
    </location>
</feature>
<name>A0A8J9ZZK4_BRALA</name>
<dbReference type="GO" id="GO:0031267">
    <property type="term" value="F:small GTPase binding"/>
    <property type="evidence" value="ECO:0007669"/>
    <property type="project" value="TreeGrafter"/>
</dbReference>
<dbReference type="EMBL" id="OV696690">
    <property type="protein sequence ID" value="CAH1265202.1"/>
    <property type="molecule type" value="Genomic_DNA"/>
</dbReference>
<gene>
    <name evidence="2" type="primary">Hypp3133</name>
    <name evidence="2" type="ORF">BLAG_LOCUS19259</name>
</gene>
<sequence length="408" mass="46246">MDARLCFRFLLVYVVLTSGLPNEENDSTSTGKTGIQPTGEKCAQREQRWEDYVKEECSKPGRESAIPERSNTNAVVTALLNSQPFWHRDCKVQDPKKWWGWPVLPCEEFPKTLTHFVAHCAQKGTYTHKSYMTATGFNTHADLFTSLLNAVRMIPDDAFPTTKTDATAAIIIDARKKLTVADASALAQLFPYLKYLQKLHIRNSNMPAPATRKIIDKLGDLKHLEDLDLNSNIMDDECVEKLTQKFVHLKNMKRMKLEGNQITPTGGDAIARNIAELQELEELVLGGYNRVATSVLDMGEAFLQMPKLNRVVLYVLQFTSAQLSEVERQTRETIHLLKAMVYGVNGGSIWKEKFFYDATETGNANLDVKWETVRTEIRQDLGKPGVFIESSNRNPKLSILFWVYCTDC</sequence>
<dbReference type="GO" id="GO:0006913">
    <property type="term" value="P:nucleocytoplasmic transport"/>
    <property type="evidence" value="ECO:0007669"/>
    <property type="project" value="TreeGrafter"/>
</dbReference>
<dbReference type="InterPro" id="IPR027038">
    <property type="entry name" value="RanGap"/>
</dbReference>
<dbReference type="GO" id="GO:0048471">
    <property type="term" value="C:perinuclear region of cytoplasm"/>
    <property type="evidence" value="ECO:0007669"/>
    <property type="project" value="TreeGrafter"/>
</dbReference>
<feature type="chain" id="PRO_5035477623" evidence="1">
    <location>
        <begin position="20"/>
        <end position="408"/>
    </location>
</feature>
<proteinExistence type="predicted"/>
<dbReference type="InterPro" id="IPR032675">
    <property type="entry name" value="LRR_dom_sf"/>
</dbReference>
<dbReference type="GO" id="GO:0005634">
    <property type="term" value="C:nucleus"/>
    <property type="evidence" value="ECO:0007669"/>
    <property type="project" value="TreeGrafter"/>
</dbReference>
<evidence type="ECO:0000256" key="1">
    <source>
        <dbReference type="SAM" id="SignalP"/>
    </source>
</evidence>
<dbReference type="OrthoDB" id="10123448at2759"/>
<dbReference type="AlphaFoldDB" id="A0A8J9ZZK4"/>
<keyword evidence="3" id="KW-1185">Reference proteome</keyword>
<accession>A0A8J9ZZK4</accession>
<organism evidence="2 3">
    <name type="scientific">Branchiostoma lanceolatum</name>
    <name type="common">Common lancelet</name>
    <name type="synonym">Amphioxus lanceolatum</name>
    <dbReference type="NCBI Taxonomy" id="7740"/>
    <lineage>
        <taxon>Eukaryota</taxon>
        <taxon>Metazoa</taxon>
        <taxon>Chordata</taxon>
        <taxon>Cephalochordata</taxon>
        <taxon>Leptocardii</taxon>
        <taxon>Amphioxiformes</taxon>
        <taxon>Branchiostomatidae</taxon>
        <taxon>Branchiostoma</taxon>
    </lineage>
</organism>
<protein>
    <submittedName>
        <fullName evidence="2">Hypp3133 protein</fullName>
    </submittedName>
</protein>
<dbReference type="SUPFAM" id="SSF52047">
    <property type="entry name" value="RNI-like"/>
    <property type="match status" value="1"/>
</dbReference>
<dbReference type="Proteomes" id="UP000838412">
    <property type="component" value="Chromosome 5"/>
</dbReference>
<dbReference type="GO" id="GO:0005096">
    <property type="term" value="F:GTPase activator activity"/>
    <property type="evidence" value="ECO:0007669"/>
    <property type="project" value="InterPro"/>
</dbReference>
<dbReference type="PANTHER" id="PTHR24113">
    <property type="entry name" value="RAN GTPASE-ACTIVATING PROTEIN 1"/>
    <property type="match status" value="1"/>
</dbReference>
<dbReference type="PANTHER" id="PTHR24113:SF15">
    <property type="entry name" value="NACHT DOMAIN-CONTAINING PROTEIN"/>
    <property type="match status" value="1"/>
</dbReference>
<dbReference type="Gene3D" id="3.80.10.10">
    <property type="entry name" value="Ribonuclease Inhibitor"/>
    <property type="match status" value="1"/>
</dbReference>
<dbReference type="GO" id="GO:0005829">
    <property type="term" value="C:cytosol"/>
    <property type="evidence" value="ECO:0007669"/>
    <property type="project" value="TreeGrafter"/>
</dbReference>
<keyword evidence="1" id="KW-0732">Signal</keyword>
<evidence type="ECO:0000313" key="2">
    <source>
        <dbReference type="EMBL" id="CAH1265202.1"/>
    </source>
</evidence>
<evidence type="ECO:0000313" key="3">
    <source>
        <dbReference type="Proteomes" id="UP000838412"/>
    </source>
</evidence>
<reference evidence="2" key="1">
    <citation type="submission" date="2022-01" db="EMBL/GenBank/DDBJ databases">
        <authorList>
            <person name="Braso-Vives M."/>
        </authorList>
    </citation>
    <scope>NUCLEOTIDE SEQUENCE</scope>
</reference>